<dbReference type="InterPro" id="IPR012338">
    <property type="entry name" value="Beta-lactam/transpept-like"/>
</dbReference>
<comment type="caution">
    <text evidence="7">The sequence shown here is derived from an EMBL/GenBank/DDBJ whole genome shotgun (WGS) entry which is preliminary data.</text>
</comment>
<feature type="compositionally biased region" description="Basic and acidic residues" evidence="4">
    <location>
        <begin position="185"/>
        <end position="206"/>
    </location>
</feature>
<feature type="chain" id="PRO_5008099743" description="beta-lactamase" evidence="5">
    <location>
        <begin position="32"/>
        <end position="313"/>
    </location>
</feature>
<evidence type="ECO:0000259" key="6">
    <source>
        <dbReference type="Pfam" id="PF13354"/>
    </source>
</evidence>
<dbReference type="NCBIfam" id="NF033103">
    <property type="entry name" value="bla_class_A"/>
    <property type="match status" value="1"/>
</dbReference>
<feature type="region of interest" description="Disordered" evidence="4">
    <location>
        <begin position="182"/>
        <end position="207"/>
    </location>
</feature>
<dbReference type="EMBL" id="LWBS01000033">
    <property type="protein sequence ID" value="OAP96672.1"/>
    <property type="molecule type" value="Genomic_DNA"/>
</dbReference>
<dbReference type="PANTHER" id="PTHR35333">
    <property type="entry name" value="BETA-LACTAMASE"/>
    <property type="match status" value="1"/>
</dbReference>
<dbReference type="PANTHER" id="PTHR35333:SF3">
    <property type="entry name" value="BETA-LACTAMASE-TYPE TRANSPEPTIDASE FOLD CONTAINING PROTEIN"/>
    <property type="match status" value="1"/>
</dbReference>
<proteinExistence type="inferred from homology"/>
<dbReference type="SUPFAM" id="SSF56601">
    <property type="entry name" value="beta-lactamase/transpeptidase-like"/>
    <property type="match status" value="1"/>
</dbReference>
<keyword evidence="5" id="KW-0732">Signal</keyword>
<dbReference type="eggNOG" id="COG2367">
    <property type="taxonomic scope" value="Bacteria"/>
</dbReference>
<dbReference type="GO" id="GO:0008800">
    <property type="term" value="F:beta-lactamase activity"/>
    <property type="evidence" value="ECO:0007669"/>
    <property type="project" value="UniProtKB-EC"/>
</dbReference>
<name>A0A179BY70_RHILE</name>
<evidence type="ECO:0000256" key="4">
    <source>
        <dbReference type="SAM" id="MobiDB-lite"/>
    </source>
</evidence>
<dbReference type="GO" id="GO:0046677">
    <property type="term" value="P:response to antibiotic"/>
    <property type="evidence" value="ECO:0007669"/>
    <property type="project" value="InterPro"/>
</dbReference>
<dbReference type="AlphaFoldDB" id="A0A179BY70"/>
<evidence type="ECO:0000313" key="7">
    <source>
        <dbReference type="EMBL" id="OAP96672.1"/>
    </source>
</evidence>
<evidence type="ECO:0000256" key="5">
    <source>
        <dbReference type="SAM" id="SignalP"/>
    </source>
</evidence>
<dbReference type="InterPro" id="IPR045155">
    <property type="entry name" value="Beta-lactam_cat"/>
</dbReference>
<comment type="similarity">
    <text evidence="2">Belongs to the class-A beta-lactamase family.</text>
</comment>
<evidence type="ECO:0000256" key="1">
    <source>
        <dbReference type="ARBA" id="ARBA00001526"/>
    </source>
</evidence>
<dbReference type="Gene3D" id="3.40.710.10">
    <property type="entry name" value="DD-peptidase/beta-lactamase superfamily"/>
    <property type="match status" value="1"/>
</dbReference>
<feature type="domain" description="Beta-lactamase class A catalytic" evidence="6">
    <location>
        <begin position="70"/>
        <end position="287"/>
    </location>
</feature>
<evidence type="ECO:0000256" key="3">
    <source>
        <dbReference type="ARBA" id="ARBA00012865"/>
    </source>
</evidence>
<dbReference type="PRINTS" id="PR00118">
    <property type="entry name" value="BLACTAMASEA"/>
</dbReference>
<gene>
    <name evidence="7" type="ORF">A4U53_12735</name>
</gene>
<dbReference type="InterPro" id="IPR000871">
    <property type="entry name" value="Beta-lactam_class-A"/>
</dbReference>
<organism evidence="7">
    <name type="scientific">Rhizobium leguminosarum</name>
    <dbReference type="NCBI Taxonomy" id="384"/>
    <lineage>
        <taxon>Bacteria</taxon>
        <taxon>Pseudomonadati</taxon>
        <taxon>Pseudomonadota</taxon>
        <taxon>Alphaproteobacteria</taxon>
        <taxon>Hyphomicrobiales</taxon>
        <taxon>Rhizobiaceae</taxon>
        <taxon>Rhizobium/Agrobacterium group</taxon>
        <taxon>Rhizobium</taxon>
    </lineage>
</organism>
<sequence length="313" mass="33044">MDLSLTRRMLIGSVLCLPAMGLFALTLPANAEEGAEEGAKESAKKSAGEGDDNIEHRLAALEKRTGGRLGVSVLDTETSISFGYRGSEAFPMCSTFKALAAAFALARTDKGEENLDRRVSYGKDKLVDYSPISEKHAGTDGMTVAELCAAAVTVSDNTAGNLLLESFGGPAGLTDWLRSIGDGTTRLDRTEPTLNEGRKGDPRDTTTPDAMLDTLGNLTLGSVLTEASSDRLIAWLVASTTGKERLRAGLPADWKVGDKTGTGPNGSLGDIAVIWPPDRGPIVAAVYISETTVPVKELNPIFAEVGRMIVEMV</sequence>
<dbReference type="GO" id="GO:0030655">
    <property type="term" value="P:beta-lactam antibiotic catabolic process"/>
    <property type="evidence" value="ECO:0007669"/>
    <property type="project" value="InterPro"/>
</dbReference>
<comment type="catalytic activity">
    <reaction evidence="1">
        <text>a beta-lactam + H2O = a substituted beta-amino acid</text>
        <dbReference type="Rhea" id="RHEA:20401"/>
        <dbReference type="ChEBI" id="CHEBI:15377"/>
        <dbReference type="ChEBI" id="CHEBI:35627"/>
        <dbReference type="ChEBI" id="CHEBI:140347"/>
        <dbReference type="EC" id="3.5.2.6"/>
    </reaction>
</comment>
<feature type="signal peptide" evidence="5">
    <location>
        <begin position="1"/>
        <end position="31"/>
    </location>
</feature>
<accession>A0A179BY70</accession>
<evidence type="ECO:0000256" key="2">
    <source>
        <dbReference type="ARBA" id="ARBA00009009"/>
    </source>
</evidence>
<dbReference type="Pfam" id="PF13354">
    <property type="entry name" value="Beta-lactamase2"/>
    <property type="match status" value="1"/>
</dbReference>
<reference evidence="7" key="1">
    <citation type="submission" date="2016-04" db="EMBL/GenBank/DDBJ databases">
        <title>Fast-growing isolate from the root nodules of Vavilovia formosa.</title>
        <authorList>
            <person name="Kimeklis A."/>
            <person name="Safronova V."/>
            <person name="Belimov A."/>
            <person name="Andronov E."/>
        </authorList>
    </citation>
    <scope>NUCLEOTIDE SEQUENCE [LARGE SCALE GENOMIC DNA]</scope>
    <source>
        <strain evidence="7">Vaf-46</strain>
    </source>
</reference>
<protein>
    <recommendedName>
        <fullName evidence="3">beta-lactamase</fullName>
        <ecNumber evidence="3">3.5.2.6</ecNumber>
    </recommendedName>
</protein>
<dbReference type="EC" id="3.5.2.6" evidence="3"/>